<dbReference type="RefSeq" id="WP_022935943.1">
    <property type="nucleotide sequence ID" value="NZ_LR214940.1"/>
</dbReference>
<dbReference type="EMBL" id="LR214940">
    <property type="protein sequence ID" value="VEU56013.1"/>
    <property type="molecule type" value="Genomic_DNA"/>
</dbReference>
<sequence length="159" mass="18972">MKDHNKKQPIKNLGDIIRKNTISKKDFISRISQYKNVKYFEMVFKKEKENLYFCAVCNVEDFKEDMPKKPFDPDQFAKDLILNVKVMIQNEIFPILEKIENRLDKIEARLDKVEARLDKVEARLDKVEKDITEIKKDVAMLKSFHIKDIEEYNKNMANN</sequence>
<protein>
    <submittedName>
        <fullName evidence="2">Uncharacterized protein</fullName>
    </submittedName>
</protein>
<feature type="coiled-coil region" evidence="1">
    <location>
        <begin position="96"/>
        <end position="137"/>
    </location>
</feature>
<keyword evidence="3" id="KW-1185">Reference proteome</keyword>
<evidence type="ECO:0000313" key="2">
    <source>
        <dbReference type="EMBL" id="VEU56013.1"/>
    </source>
</evidence>
<dbReference type="Gene3D" id="1.20.5.110">
    <property type="match status" value="1"/>
</dbReference>
<evidence type="ECO:0000256" key="1">
    <source>
        <dbReference type="SAM" id="Coils"/>
    </source>
</evidence>
<keyword evidence="1" id="KW-0175">Coiled coil</keyword>
<dbReference type="Proteomes" id="UP000290482">
    <property type="component" value="Chromosome"/>
</dbReference>
<dbReference type="SUPFAM" id="SSF57997">
    <property type="entry name" value="Tropomyosin"/>
    <property type="match status" value="1"/>
</dbReference>
<gene>
    <name evidence="2" type="ORF">NCTC10112_00612</name>
</gene>
<name>A0A448ZY08_METOS</name>
<dbReference type="AlphaFoldDB" id="A0A448ZY08"/>
<organism evidence="2 3">
    <name type="scientific">Metamycoplasma orale</name>
    <name type="common">Mycoplasma orale</name>
    <dbReference type="NCBI Taxonomy" id="2121"/>
    <lineage>
        <taxon>Bacteria</taxon>
        <taxon>Bacillati</taxon>
        <taxon>Mycoplasmatota</taxon>
        <taxon>Mycoplasmoidales</taxon>
        <taxon>Metamycoplasmataceae</taxon>
        <taxon>Metamycoplasma</taxon>
    </lineage>
</organism>
<dbReference type="KEGG" id="mob:NCTC10112_00612"/>
<reference evidence="2 3" key="1">
    <citation type="submission" date="2019-01" db="EMBL/GenBank/DDBJ databases">
        <authorList>
            <consortium name="Pathogen Informatics"/>
        </authorList>
    </citation>
    <scope>NUCLEOTIDE SEQUENCE [LARGE SCALE GENOMIC DNA]</scope>
    <source>
        <strain evidence="2 3">NCTC10112</strain>
    </source>
</reference>
<evidence type="ECO:0000313" key="3">
    <source>
        <dbReference type="Proteomes" id="UP000290482"/>
    </source>
</evidence>
<accession>A0A448ZY08</accession>
<proteinExistence type="predicted"/>